<geneLocation type="plasmid" evidence="2">
    <name>unnamed</name>
</geneLocation>
<dbReference type="InterPro" id="IPR013022">
    <property type="entry name" value="Xyl_isomerase-like_TIM-brl"/>
</dbReference>
<sequence length="275" mass="30500">MKFAFNTWAYSSFPVWVPAYPLAEVIERISRIGYDGIEIGAAAPHAFPDYLGPARRKEIRSLLEGNGLALASMLPAPGGGPGFNVASPMVEERMAAIDQYRKVADLCADLGGSTLLYVAGWQIFGTSRQQAWDWSRSALEEIADHAAARGVTVVIEPTAADSNLVDSCDDALMLMREVAKPNIKLMFDTYHVIYRREISSDYVRRMGANLHHVHLADVNRAAPSDVGKADYRAIVADLKELDFSGYLTMEIGFDRRDVEPDRLARQALEYMRSLL</sequence>
<reference evidence="2 3" key="1">
    <citation type="submission" date="2022-02" db="EMBL/GenBank/DDBJ databases">
        <title>Shinella B3.7 sp. nov., isolated from Sediment (Zhairuo Island).</title>
        <authorList>
            <person name="Chen G."/>
        </authorList>
    </citation>
    <scope>NUCLEOTIDE SEQUENCE [LARGE SCALE GENOMIC DNA]</scope>
    <source>
        <strain evidence="2 3">B3.7</strain>
        <plasmid evidence="2">unnamed</plasmid>
    </source>
</reference>
<gene>
    <name evidence="2" type="ORF">MKI86_23320</name>
</gene>
<dbReference type="InterPro" id="IPR050312">
    <property type="entry name" value="IolE/XylAMocC-like"/>
</dbReference>
<keyword evidence="2" id="KW-0614">Plasmid</keyword>
<dbReference type="Proteomes" id="UP001201844">
    <property type="component" value="Unassembled WGS sequence"/>
</dbReference>
<dbReference type="Pfam" id="PF01261">
    <property type="entry name" value="AP_endonuc_2"/>
    <property type="match status" value="1"/>
</dbReference>
<dbReference type="Gene3D" id="3.20.20.150">
    <property type="entry name" value="Divalent-metal-dependent TIM barrel enzymes"/>
    <property type="match status" value="1"/>
</dbReference>
<dbReference type="PANTHER" id="PTHR12110">
    <property type="entry name" value="HYDROXYPYRUVATE ISOMERASE"/>
    <property type="match status" value="1"/>
</dbReference>
<evidence type="ECO:0000313" key="3">
    <source>
        <dbReference type="Proteomes" id="UP001201844"/>
    </source>
</evidence>
<comment type="caution">
    <text evidence="2">The sequence shown here is derived from an EMBL/GenBank/DDBJ whole genome shotgun (WGS) entry which is preliminary data.</text>
</comment>
<proteinExistence type="predicted"/>
<dbReference type="InterPro" id="IPR036237">
    <property type="entry name" value="Xyl_isomerase-like_sf"/>
</dbReference>
<dbReference type="SUPFAM" id="SSF51658">
    <property type="entry name" value="Xylose isomerase-like"/>
    <property type="match status" value="1"/>
</dbReference>
<protein>
    <submittedName>
        <fullName evidence="2">Sugar phosphate isomerase/epimerase</fullName>
    </submittedName>
</protein>
<evidence type="ECO:0000313" key="2">
    <source>
        <dbReference type="EMBL" id="MCJ8152061.1"/>
    </source>
</evidence>
<accession>A0ABT0CTY2</accession>
<dbReference type="PANTHER" id="PTHR12110:SF21">
    <property type="entry name" value="XYLOSE ISOMERASE-LIKE TIM BARREL DOMAIN-CONTAINING PROTEIN"/>
    <property type="match status" value="1"/>
</dbReference>
<dbReference type="EMBL" id="JAKVIN010000016">
    <property type="protein sequence ID" value="MCJ8152061.1"/>
    <property type="molecule type" value="Genomic_DNA"/>
</dbReference>
<organism evidence="2 3">
    <name type="scientific">Shinella sedimenti</name>
    <dbReference type="NCBI Taxonomy" id="2919913"/>
    <lineage>
        <taxon>Bacteria</taxon>
        <taxon>Pseudomonadati</taxon>
        <taxon>Pseudomonadota</taxon>
        <taxon>Alphaproteobacteria</taxon>
        <taxon>Hyphomicrobiales</taxon>
        <taxon>Rhizobiaceae</taxon>
        <taxon>Shinella</taxon>
    </lineage>
</organism>
<name>A0ABT0CTY2_9HYPH</name>
<keyword evidence="3" id="KW-1185">Reference proteome</keyword>
<keyword evidence="2" id="KW-0413">Isomerase</keyword>
<dbReference type="RefSeq" id="WP_241605835.1">
    <property type="nucleotide sequence ID" value="NZ_JAKVIN010000016.1"/>
</dbReference>
<dbReference type="GO" id="GO:0016853">
    <property type="term" value="F:isomerase activity"/>
    <property type="evidence" value="ECO:0007669"/>
    <property type="project" value="UniProtKB-KW"/>
</dbReference>
<feature type="domain" description="Xylose isomerase-like TIM barrel" evidence="1">
    <location>
        <begin position="27"/>
        <end position="273"/>
    </location>
</feature>
<evidence type="ECO:0000259" key="1">
    <source>
        <dbReference type="Pfam" id="PF01261"/>
    </source>
</evidence>